<reference evidence="3" key="1">
    <citation type="submission" date="2017-09" db="EMBL/GenBank/DDBJ databases">
        <title>Depth-based differentiation of microbial function through sediment-hosted aquifers and enrichment of novel symbionts in the deep terrestrial subsurface.</title>
        <authorList>
            <person name="Probst A.J."/>
            <person name="Ladd B."/>
            <person name="Jarett J.K."/>
            <person name="Geller-Mcgrath D.E."/>
            <person name="Sieber C.M.K."/>
            <person name="Emerson J.B."/>
            <person name="Anantharaman K."/>
            <person name="Thomas B.C."/>
            <person name="Malmstrom R."/>
            <person name="Stieglmeier M."/>
            <person name="Klingl A."/>
            <person name="Woyke T."/>
            <person name="Ryan C.M."/>
            <person name="Banfield J.F."/>
        </authorList>
    </citation>
    <scope>NUCLEOTIDE SEQUENCE [LARGE SCALE GENOMIC DNA]</scope>
</reference>
<evidence type="ECO:0000313" key="3">
    <source>
        <dbReference type="Proteomes" id="UP000230935"/>
    </source>
</evidence>
<name>A0A2H0W3Y6_9BACT</name>
<evidence type="ECO:0000259" key="1">
    <source>
        <dbReference type="Pfam" id="PF22296"/>
    </source>
</evidence>
<dbReference type="InterPro" id="IPR055360">
    <property type="entry name" value="bAvd"/>
</dbReference>
<accession>A0A2H0W3Y6</accession>
<comment type="caution">
    <text evidence="2">The sequence shown here is derived from an EMBL/GenBank/DDBJ whole genome shotgun (WGS) entry which is preliminary data.</text>
</comment>
<dbReference type="InterPro" id="IPR036583">
    <property type="entry name" value="23S_rRNA_IVS_sf"/>
</dbReference>
<organism evidence="2 3">
    <name type="scientific">Candidatus Buchananbacteria bacterium CG10_big_fil_rev_8_21_14_0_10_42_9</name>
    <dbReference type="NCBI Taxonomy" id="1974526"/>
    <lineage>
        <taxon>Bacteria</taxon>
        <taxon>Candidatus Buchananiibacteriota</taxon>
    </lineage>
</organism>
<dbReference type="AlphaFoldDB" id="A0A2H0W3Y6"/>
<dbReference type="CDD" id="cd16376">
    <property type="entry name" value="Avd_like"/>
    <property type="match status" value="1"/>
</dbReference>
<dbReference type="SUPFAM" id="SSF158446">
    <property type="entry name" value="IVS-encoded protein-like"/>
    <property type="match status" value="1"/>
</dbReference>
<proteinExistence type="predicted"/>
<protein>
    <recommendedName>
        <fullName evidence="1">bAvd-like domain-containing protein</fullName>
    </recommendedName>
</protein>
<feature type="domain" description="bAvd-like" evidence="1">
    <location>
        <begin position="17"/>
        <end position="109"/>
    </location>
</feature>
<dbReference type="EMBL" id="PEZZ01000015">
    <property type="protein sequence ID" value="PIS05251.1"/>
    <property type="molecule type" value="Genomic_DNA"/>
</dbReference>
<evidence type="ECO:0000313" key="2">
    <source>
        <dbReference type="EMBL" id="PIS05251.1"/>
    </source>
</evidence>
<dbReference type="Gene3D" id="1.20.1440.60">
    <property type="entry name" value="23S rRNA-intervening sequence"/>
    <property type="match status" value="1"/>
</dbReference>
<dbReference type="Pfam" id="PF22296">
    <property type="entry name" value="bAvd"/>
    <property type="match status" value="1"/>
</dbReference>
<gene>
    <name evidence="2" type="ORF">COT81_02195</name>
</gene>
<sequence>MLPVLARAKLAYKQWVILHRNFPRTERYGMGTKIDILLLELLDLLRKAAYVQRDQKIKLLESALDKIDSLRFFIQLSWELQAISNKQFNNLGGTIEEIGKMLGGWKKSIITKTSAIR</sequence>
<dbReference type="Proteomes" id="UP000230935">
    <property type="component" value="Unassembled WGS sequence"/>
</dbReference>